<dbReference type="SUPFAM" id="SSF53383">
    <property type="entry name" value="PLP-dependent transferases"/>
    <property type="match status" value="1"/>
</dbReference>
<reference evidence="9 10" key="1">
    <citation type="submission" date="2019-06" db="EMBL/GenBank/DDBJ databases">
        <title>Draft genome of Streptomyces sedi sp. JCM16909.</title>
        <authorList>
            <person name="Klykleung N."/>
            <person name="Tanasupawat S."/>
            <person name="Kudo T."/>
            <person name="Yuki M."/>
            <person name="Ohkuma M."/>
        </authorList>
    </citation>
    <scope>NUCLEOTIDE SEQUENCE [LARGE SCALE GENOMIC DNA]</scope>
    <source>
        <strain evidence="9 10">JCM 16909</strain>
    </source>
</reference>
<dbReference type="Gene3D" id="3.90.550.10">
    <property type="entry name" value="Spore Coat Polysaccharide Biosynthesis Protein SpsA, Chain A"/>
    <property type="match status" value="1"/>
</dbReference>
<evidence type="ECO:0000256" key="4">
    <source>
        <dbReference type="ARBA" id="ARBA00022898"/>
    </source>
</evidence>
<evidence type="ECO:0000256" key="1">
    <source>
        <dbReference type="ARBA" id="ARBA00001933"/>
    </source>
</evidence>
<name>A0A5C4UQ87_9ACTN</name>
<evidence type="ECO:0000256" key="6">
    <source>
        <dbReference type="RuleBase" id="RU004508"/>
    </source>
</evidence>
<dbReference type="InterPro" id="IPR000653">
    <property type="entry name" value="DegT/StrS_aminotransferase"/>
</dbReference>
<dbReference type="InterPro" id="IPR015421">
    <property type="entry name" value="PyrdxlP-dep_Trfase_major"/>
</dbReference>
<dbReference type="Gene3D" id="3.90.1150.10">
    <property type="entry name" value="Aspartate Aminotransferase, domain 1"/>
    <property type="match status" value="1"/>
</dbReference>
<comment type="caution">
    <text evidence="9">The sequence shown here is derived from an EMBL/GenBank/DDBJ whole genome shotgun (WGS) entry which is preliminary data.</text>
</comment>
<sequence length="751" mass="80422">MQLVLPQQVRRLRRRDPPRLRGPRGAADAGELPRRDRRGHATAALPRRDAALPAAHRGLAPAAPVLIQERESPVPVEGNLAPHTGAAWPEWPETDERSVRALARPLLSGRLAVSGARSVWSSDNERAARELAARSGRAHAVLTTNGSSAIVVALHALGIGPGDTVAMPATTWVSCATAVFRVGARPVYFDADEDSPCGDPAGLAAAPSAVLGIHLYAQVFDVARARAAWPGVPIIEDVSHSQFGTDAHGRRLGGLGDVSIMSLQATKIITCAEGGAVLTDDPEIAARLDSLVMDSRRRTRLPEPEAANELEPAFLLHGANHALPETSAALLLDQLARFPRQAAVRAERAALFRSLMTDQGWEVAADEGVLSGGTFYGLALRVPDGRPPGEVLREVHARTGATLDRVYPPVPEGPLYRPGTVKQFAALARDPAPPVPRSGAWHTTGVVVPHQLFLAAPERVERLAAALGRPGSARGGPRPAFGGLASESAPPVIDVVVITRGTRPTLDAALNSVAKQDVHARIRTTLWIDGTAAAPDVPATLDARVVRIDRADAAWDDPFDRIAALRDLATRGTTGDFVAFLDDDNEWEVDHLSSLLELAVGTGSPAVHSWRTLVDGEGRPTPVTRFPWLPPGPESERRFRELCAAGVMGGDPVIRDGFAFELPEGDGGMVDMGEWLFERRLLGLLTFRRPRTRREVAERLGEDDILLEQLVALDVPVGCTRQATLRYRLGGMSNSEFGDVPPPPVPDALRE</sequence>
<dbReference type="GO" id="GO:0030170">
    <property type="term" value="F:pyridoxal phosphate binding"/>
    <property type="evidence" value="ECO:0007669"/>
    <property type="project" value="TreeGrafter"/>
</dbReference>
<comment type="cofactor">
    <cofactor evidence="1">
        <name>pyridoxal 5'-phosphate</name>
        <dbReference type="ChEBI" id="CHEBI:597326"/>
    </cofactor>
</comment>
<keyword evidence="10" id="KW-1185">Reference proteome</keyword>
<dbReference type="Proteomes" id="UP000311713">
    <property type="component" value="Unassembled WGS sequence"/>
</dbReference>
<feature type="compositionally biased region" description="Low complexity" evidence="7">
    <location>
        <begin position="41"/>
        <end position="53"/>
    </location>
</feature>
<keyword evidence="4 6" id="KW-0663">Pyridoxal phosphate</keyword>
<dbReference type="SUPFAM" id="SSF53448">
    <property type="entry name" value="Nucleotide-diphospho-sugar transferases"/>
    <property type="match status" value="1"/>
</dbReference>
<dbReference type="InterPro" id="IPR029044">
    <property type="entry name" value="Nucleotide-diphossugar_trans"/>
</dbReference>
<evidence type="ECO:0000256" key="5">
    <source>
        <dbReference type="ARBA" id="ARBA00038398"/>
    </source>
</evidence>
<dbReference type="CDD" id="cd00761">
    <property type="entry name" value="Glyco_tranf_GTA_type"/>
    <property type="match status" value="1"/>
</dbReference>
<keyword evidence="3 9" id="KW-0808">Transferase</keyword>
<feature type="compositionally biased region" description="Pro residues" evidence="7">
    <location>
        <begin position="740"/>
        <end position="751"/>
    </location>
</feature>
<evidence type="ECO:0000313" key="10">
    <source>
        <dbReference type="Proteomes" id="UP000311713"/>
    </source>
</evidence>
<feature type="region of interest" description="Disordered" evidence="7">
    <location>
        <begin position="1"/>
        <end position="53"/>
    </location>
</feature>
<evidence type="ECO:0000259" key="8">
    <source>
        <dbReference type="Pfam" id="PF00535"/>
    </source>
</evidence>
<dbReference type="OrthoDB" id="9787979at2"/>
<feature type="domain" description="Glycosyltransferase 2-like" evidence="8">
    <location>
        <begin position="563"/>
        <end position="643"/>
    </location>
</feature>
<proteinExistence type="inferred from homology"/>
<dbReference type="EMBL" id="VDGT01000028">
    <property type="protein sequence ID" value="TNM25770.1"/>
    <property type="molecule type" value="Genomic_DNA"/>
</dbReference>
<dbReference type="Pfam" id="PF00535">
    <property type="entry name" value="Glycos_transf_2"/>
    <property type="match status" value="1"/>
</dbReference>
<dbReference type="InterPro" id="IPR001173">
    <property type="entry name" value="Glyco_trans_2-like"/>
</dbReference>
<evidence type="ECO:0000313" key="9">
    <source>
        <dbReference type="EMBL" id="TNM25770.1"/>
    </source>
</evidence>
<evidence type="ECO:0000256" key="2">
    <source>
        <dbReference type="ARBA" id="ARBA00022576"/>
    </source>
</evidence>
<dbReference type="AlphaFoldDB" id="A0A5C4UQ87"/>
<comment type="similarity">
    <text evidence="5">Belongs to the DegT/DnrJ/EryC1 family. L-glutamine:2-deoxy-scyllo-inosose/scyllo-inosose aminotransferase subfamily.</text>
</comment>
<protein>
    <submittedName>
        <fullName evidence="9">Glycosyltransferase</fullName>
    </submittedName>
</protein>
<accession>A0A5C4UQ87</accession>
<feature type="region of interest" description="Disordered" evidence="7">
    <location>
        <begin position="732"/>
        <end position="751"/>
    </location>
</feature>
<dbReference type="InterPro" id="IPR015422">
    <property type="entry name" value="PyrdxlP-dep_Trfase_small"/>
</dbReference>
<evidence type="ECO:0000256" key="3">
    <source>
        <dbReference type="ARBA" id="ARBA00022679"/>
    </source>
</evidence>
<dbReference type="PANTHER" id="PTHR30244:SF34">
    <property type="entry name" value="DTDP-4-AMINO-4,6-DIDEOXYGALACTOSE TRANSAMINASE"/>
    <property type="match status" value="1"/>
</dbReference>
<dbReference type="GO" id="GO:0008483">
    <property type="term" value="F:transaminase activity"/>
    <property type="evidence" value="ECO:0007669"/>
    <property type="project" value="UniProtKB-KW"/>
</dbReference>
<organism evidence="9 10">
    <name type="scientific">Streptomyces sedi</name>
    <dbReference type="NCBI Taxonomy" id="555059"/>
    <lineage>
        <taxon>Bacteria</taxon>
        <taxon>Bacillati</taxon>
        <taxon>Actinomycetota</taxon>
        <taxon>Actinomycetes</taxon>
        <taxon>Kitasatosporales</taxon>
        <taxon>Streptomycetaceae</taxon>
        <taxon>Streptomyces</taxon>
    </lineage>
</organism>
<evidence type="ECO:0000256" key="7">
    <source>
        <dbReference type="SAM" id="MobiDB-lite"/>
    </source>
</evidence>
<gene>
    <name evidence="9" type="ORF">FH715_26115</name>
</gene>
<keyword evidence="2" id="KW-0032">Aminotransferase</keyword>
<dbReference type="PANTHER" id="PTHR30244">
    <property type="entry name" value="TRANSAMINASE"/>
    <property type="match status" value="1"/>
</dbReference>
<dbReference type="Pfam" id="PF01041">
    <property type="entry name" value="DegT_DnrJ_EryC1"/>
    <property type="match status" value="1"/>
</dbReference>
<dbReference type="GO" id="GO:0000271">
    <property type="term" value="P:polysaccharide biosynthetic process"/>
    <property type="evidence" value="ECO:0007669"/>
    <property type="project" value="TreeGrafter"/>
</dbReference>
<dbReference type="InterPro" id="IPR015424">
    <property type="entry name" value="PyrdxlP-dep_Trfase"/>
</dbReference>
<dbReference type="Gene3D" id="3.40.640.10">
    <property type="entry name" value="Type I PLP-dependent aspartate aminotransferase-like (Major domain)"/>
    <property type="match status" value="1"/>
</dbReference>